<evidence type="ECO:0000313" key="3">
    <source>
        <dbReference type="EMBL" id="ATR79846.1"/>
    </source>
</evidence>
<reference evidence="4" key="1">
    <citation type="submission" date="2017-10" db="EMBL/GenBank/DDBJ databases">
        <title>Complete genome sequence of Moraxella osloensis NP7 isolated from human skin.</title>
        <authorList>
            <person name="Lee K."/>
            <person name="Lim J.Y."/>
            <person name="Hwang I."/>
        </authorList>
    </citation>
    <scope>NUCLEOTIDE SEQUENCE [LARGE SCALE GENOMIC DNA]</scope>
    <source>
        <strain evidence="4">NP7</strain>
        <plasmid evidence="4">pnp7-2</plasmid>
    </source>
</reference>
<accession>A0A2D2LXY5</accession>
<dbReference type="EMBL" id="CP024445">
    <property type="protein sequence ID" value="ATR79846.1"/>
    <property type="molecule type" value="Genomic_DNA"/>
</dbReference>
<keyword evidence="2" id="KW-0812">Transmembrane</keyword>
<gene>
    <name evidence="3" type="ORF">NP7_10815</name>
</gene>
<sequence>MTTPPSKHSFVYWLYALTAHIIIFGLAYWYVSQHSANSKAKFKSNEPIPAKPLLASKPKVASNTIIIASVAASQPKAVKVASADPKNVASIPLSTSKDKLTINTQKVETLKTVINPTEQILTQRDGKRTASVTQPSSNKEVQTLVKEIEQDNAKLSELIDQVKQHNQKTIDEQISSVEGGNASAP</sequence>
<organism evidence="3 4">
    <name type="scientific">Faucicola osloensis</name>
    <name type="common">Moraxella osloensis</name>
    <dbReference type="NCBI Taxonomy" id="34062"/>
    <lineage>
        <taxon>Bacteria</taxon>
        <taxon>Pseudomonadati</taxon>
        <taxon>Pseudomonadota</taxon>
        <taxon>Gammaproteobacteria</taxon>
        <taxon>Moraxellales</taxon>
        <taxon>Moraxellaceae</taxon>
        <taxon>Faucicola</taxon>
    </lineage>
</organism>
<keyword evidence="2" id="KW-1133">Transmembrane helix</keyword>
<evidence type="ECO:0000256" key="2">
    <source>
        <dbReference type="SAM" id="Phobius"/>
    </source>
</evidence>
<protein>
    <submittedName>
        <fullName evidence="3">Uncharacterized protein</fullName>
    </submittedName>
</protein>
<proteinExistence type="predicted"/>
<keyword evidence="2" id="KW-0472">Membrane</keyword>
<feature type="transmembrane region" description="Helical" evidence="2">
    <location>
        <begin position="12"/>
        <end position="31"/>
    </location>
</feature>
<dbReference type="AlphaFoldDB" id="A0A2D2LXY5"/>
<dbReference type="Proteomes" id="UP000229340">
    <property type="component" value="Plasmid pNP7-2"/>
</dbReference>
<feature type="region of interest" description="Disordered" evidence="1">
    <location>
        <begin position="165"/>
        <end position="185"/>
    </location>
</feature>
<evidence type="ECO:0000313" key="4">
    <source>
        <dbReference type="Proteomes" id="UP000229340"/>
    </source>
</evidence>
<feature type="compositionally biased region" description="Polar residues" evidence="1">
    <location>
        <begin position="172"/>
        <end position="185"/>
    </location>
</feature>
<dbReference type="RefSeq" id="WP_100271181.1">
    <property type="nucleotide sequence ID" value="NZ_CP024445.1"/>
</dbReference>
<geneLocation type="plasmid" evidence="4">
    <name>pnp7-2</name>
</geneLocation>
<evidence type="ECO:0000256" key="1">
    <source>
        <dbReference type="SAM" id="MobiDB-lite"/>
    </source>
</evidence>
<keyword evidence="3" id="KW-0614">Plasmid</keyword>
<name>A0A2D2LXY5_FAUOS</name>